<dbReference type="Pfam" id="PF00528">
    <property type="entry name" value="BPD_transp_1"/>
    <property type="match status" value="1"/>
</dbReference>
<evidence type="ECO:0000313" key="13">
    <source>
        <dbReference type="EMBL" id="MBB6146074.1"/>
    </source>
</evidence>
<organism evidence="13 14">
    <name type="scientific">Silvibacterium bohemicum</name>
    <dbReference type="NCBI Taxonomy" id="1577686"/>
    <lineage>
        <taxon>Bacteria</taxon>
        <taxon>Pseudomonadati</taxon>
        <taxon>Acidobacteriota</taxon>
        <taxon>Terriglobia</taxon>
        <taxon>Terriglobales</taxon>
        <taxon>Acidobacteriaceae</taxon>
        <taxon>Silvibacterium</taxon>
    </lineage>
</organism>
<feature type="transmembrane region" description="Helical" evidence="10">
    <location>
        <begin position="40"/>
        <end position="63"/>
    </location>
</feature>
<protein>
    <recommendedName>
        <fullName evidence="11">Molybdenum transport system permease</fullName>
    </recommendedName>
</protein>
<dbReference type="GO" id="GO:0015098">
    <property type="term" value="F:molybdate ion transmembrane transporter activity"/>
    <property type="evidence" value="ECO:0007669"/>
    <property type="project" value="UniProtKB-UniRule"/>
</dbReference>
<dbReference type="EMBL" id="JACHEK010000008">
    <property type="protein sequence ID" value="MBB6146074.1"/>
    <property type="molecule type" value="Genomic_DNA"/>
</dbReference>
<evidence type="ECO:0000256" key="4">
    <source>
        <dbReference type="ARBA" id="ARBA00022448"/>
    </source>
</evidence>
<evidence type="ECO:0000256" key="9">
    <source>
        <dbReference type="ARBA" id="ARBA00023136"/>
    </source>
</evidence>
<keyword evidence="8 10" id="KW-1133">Transmembrane helix</keyword>
<keyword evidence="9 10" id="KW-0472">Membrane</keyword>
<dbReference type="PANTHER" id="PTHR30183:SF8">
    <property type="entry name" value="MOLYBDENUM TRANSPORT SYSTEM PERMEASE"/>
    <property type="match status" value="1"/>
</dbReference>
<name>A0A841K724_9BACT</name>
<dbReference type="PROSITE" id="PS50928">
    <property type="entry name" value="ABC_TM1"/>
    <property type="match status" value="1"/>
</dbReference>
<keyword evidence="7 10" id="KW-0812">Transmembrane</keyword>
<evidence type="ECO:0000256" key="3">
    <source>
        <dbReference type="ARBA" id="ARBA00007069"/>
    </source>
</evidence>
<comment type="caution">
    <text evidence="13">The sequence shown here is derived from an EMBL/GenBank/DDBJ whole genome shotgun (WGS) entry which is preliminary data.</text>
</comment>
<dbReference type="OrthoDB" id="9795403at2"/>
<evidence type="ECO:0000256" key="1">
    <source>
        <dbReference type="ARBA" id="ARBA00002949"/>
    </source>
</evidence>
<comment type="subcellular location">
    <subcellularLocation>
        <location evidence="2 10">Cell membrane</location>
        <topology evidence="2 10">Multi-pass membrane protein</topology>
    </subcellularLocation>
</comment>
<evidence type="ECO:0000256" key="5">
    <source>
        <dbReference type="ARBA" id="ARBA00022475"/>
    </source>
</evidence>
<proteinExistence type="inferred from homology"/>
<dbReference type="CDD" id="cd06261">
    <property type="entry name" value="TM_PBP2"/>
    <property type="match status" value="1"/>
</dbReference>
<dbReference type="GO" id="GO:0005886">
    <property type="term" value="C:plasma membrane"/>
    <property type="evidence" value="ECO:0007669"/>
    <property type="project" value="UniProtKB-SubCell"/>
</dbReference>
<dbReference type="SUPFAM" id="SSF161098">
    <property type="entry name" value="MetI-like"/>
    <property type="match status" value="1"/>
</dbReference>
<reference evidence="13 14" key="1">
    <citation type="submission" date="2020-08" db="EMBL/GenBank/DDBJ databases">
        <title>Genomic Encyclopedia of Type Strains, Phase IV (KMG-IV): sequencing the most valuable type-strain genomes for metagenomic binning, comparative biology and taxonomic classification.</title>
        <authorList>
            <person name="Goeker M."/>
        </authorList>
    </citation>
    <scope>NUCLEOTIDE SEQUENCE [LARGE SCALE GENOMIC DNA]</scope>
    <source>
        <strain evidence="13 14">DSM 103733</strain>
    </source>
</reference>
<comment type="function">
    <text evidence="1 11">Part of the binding-protein-dependent transport system for molybdenum; probably responsible for the translocation of the substrate across the membrane.</text>
</comment>
<keyword evidence="4 10" id="KW-0813">Transport</keyword>
<keyword evidence="5 11" id="KW-1003">Cell membrane</keyword>
<evidence type="ECO:0000256" key="10">
    <source>
        <dbReference type="RuleBase" id="RU363032"/>
    </source>
</evidence>
<dbReference type="InterPro" id="IPR000515">
    <property type="entry name" value="MetI-like"/>
</dbReference>
<dbReference type="RefSeq" id="WP_050061053.1">
    <property type="nucleotide sequence ID" value="NZ_JACHEK010000008.1"/>
</dbReference>
<dbReference type="InterPro" id="IPR035906">
    <property type="entry name" value="MetI-like_sf"/>
</dbReference>
<evidence type="ECO:0000256" key="7">
    <source>
        <dbReference type="ARBA" id="ARBA00022692"/>
    </source>
</evidence>
<accession>A0A841K724</accession>
<dbReference type="InterPro" id="IPR011867">
    <property type="entry name" value="ModB_ABC"/>
</dbReference>
<keyword evidence="6 11" id="KW-0500">Molybdenum</keyword>
<dbReference type="NCBIfam" id="TIGR02141">
    <property type="entry name" value="modB_ABC"/>
    <property type="match status" value="1"/>
</dbReference>
<evidence type="ECO:0000313" key="14">
    <source>
        <dbReference type="Proteomes" id="UP000538666"/>
    </source>
</evidence>
<dbReference type="PANTHER" id="PTHR30183">
    <property type="entry name" value="MOLYBDENUM TRANSPORT SYSTEM PERMEASE PROTEIN MODB"/>
    <property type="match status" value="1"/>
</dbReference>
<feature type="transmembrane region" description="Helical" evidence="10">
    <location>
        <begin position="135"/>
        <end position="156"/>
    </location>
</feature>
<dbReference type="AlphaFoldDB" id="A0A841K724"/>
<feature type="domain" description="ABC transmembrane type-1" evidence="12">
    <location>
        <begin position="6"/>
        <end position="212"/>
    </location>
</feature>
<evidence type="ECO:0000259" key="12">
    <source>
        <dbReference type="PROSITE" id="PS50928"/>
    </source>
</evidence>
<feature type="transmembrane region" description="Helical" evidence="10">
    <location>
        <begin position="12"/>
        <end position="33"/>
    </location>
</feature>
<keyword evidence="14" id="KW-1185">Reference proteome</keyword>
<evidence type="ECO:0000256" key="6">
    <source>
        <dbReference type="ARBA" id="ARBA00022505"/>
    </source>
</evidence>
<sequence length="229" mass="24490">MDWQALLLTLRLAAITTSLLLIAAIPLAFWIVFTRSRLRALVEAITTLPLLLPPTVLGFYLLVLLGPRTALGRAWIHLTGHPLAFSFVGLVVGSAIYSLPFAVQPIAAGFSAVDTALIEQARLLGAGRWRMLGELLLPLSLRSVITAAVLCFTHTVGEFGVVLMIGGDIPGSTRTLSISIFDQVQDFNYAAANRTALGLVVVSFTALAALYLLRGERAISVSTGVHRGE</sequence>
<dbReference type="Proteomes" id="UP000538666">
    <property type="component" value="Unassembled WGS sequence"/>
</dbReference>
<feature type="transmembrane region" description="Helical" evidence="10">
    <location>
        <begin position="83"/>
        <end position="103"/>
    </location>
</feature>
<evidence type="ECO:0000256" key="2">
    <source>
        <dbReference type="ARBA" id="ARBA00004651"/>
    </source>
</evidence>
<evidence type="ECO:0000256" key="11">
    <source>
        <dbReference type="RuleBase" id="RU365097"/>
    </source>
</evidence>
<comment type="similarity">
    <text evidence="3 11">Belongs to the binding-protein-dependent transport system permease family. CysTW subfamily.</text>
</comment>
<evidence type="ECO:0000256" key="8">
    <source>
        <dbReference type="ARBA" id="ARBA00022989"/>
    </source>
</evidence>
<feature type="transmembrane region" description="Helical" evidence="10">
    <location>
        <begin position="195"/>
        <end position="213"/>
    </location>
</feature>
<dbReference type="Gene3D" id="1.10.3720.10">
    <property type="entry name" value="MetI-like"/>
    <property type="match status" value="1"/>
</dbReference>
<gene>
    <name evidence="13" type="ORF">HNQ77_004044</name>
</gene>